<keyword evidence="3" id="KW-1185">Reference proteome</keyword>
<reference evidence="2" key="2">
    <citation type="submission" date="2023-06" db="EMBL/GenBank/DDBJ databases">
        <authorList>
            <consortium name="Lawrence Berkeley National Laboratory"/>
            <person name="Haridas S."/>
            <person name="Hensen N."/>
            <person name="Bonometti L."/>
            <person name="Westerberg I."/>
            <person name="Brannstrom I.O."/>
            <person name="Guillou S."/>
            <person name="Cros-Aarteil S."/>
            <person name="Calhoun S."/>
            <person name="Kuo A."/>
            <person name="Mondo S."/>
            <person name="Pangilinan J."/>
            <person name="Riley R."/>
            <person name="Labutti K."/>
            <person name="Andreopoulos B."/>
            <person name="Lipzen A."/>
            <person name="Chen C."/>
            <person name="Yanf M."/>
            <person name="Daum C."/>
            <person name="Ng V."/>
            <person name="Clum A."/>
            <person name="Steindorff A."/>
            <person name="Ohm R."/>
            <person name="Martin F."/>
            <person name="Silar P."/>
            <person name="Natvig D."/>
            <person name="Lalanne C."/>
            <person name="Gautier V."/>
            <person name="Ament-Velasquez S.L."/>
            <person name="Kruys A."/>
            <person name="Hutchinson M.I."/>
            <person name="Powell A.J."/>
            <person name="Barry K."/>
            <person name="Miller A.N."/>
            <person name="Grigoriev I.V."/>
            <person name="Debuchy R."/>
            <person name="Gladieux P."/>
            <person name="Thoren M.H."/>
            <person name="Johannesson H."/>
        </authorList>
    </citation>
    <scope>NUCLEOTIDE SEQUENCE</scope>
    <source>
        <strain evidence="2">CBS 560.94</strain>
    </source>
</reference>
<evidence type="ECO:0000313" key="3">
    <source>
        <dbReference type="Proteomes" id="UP001278500"/>
    </source>
</evidence>
<sequence length="116" mass="13099">MRPGYLQWPAWSWGPLLPLLHAFVHRVWFLLPICRQPAPAHGRNARQCTVVSFHVVAATGGRKDGRKRRFPRPLPRPGALTSSEFDTSLSIEYSHDPTLLLKFPNLSGYAKTDPTL</sequence>
<reference evidence="2" key="1">
    <citation type="journal article" date="2023" name="Mol. Phylogenet. Evol.">
        <title>Genome-scale phylogeny and comparative genomics of the fungal order Sordariales.</title>
        <authorList>
            <person name="Hensen N."/>
            <person name="Bonometti L."/>
            <person name="Westerberg I."/>
            <person name="Brannstrom I.O."/>
            <person name="Guillou S."/>
            <person name="Cros-Aarteil S."/>
            <person name="Calhoun S."/>
            <person name="Haridas S."/>
            <person name="Kuo A."/>
            <person name="Mondo S."/>
            <person name="Pangilinan J."/>
            <person name="Riley R."/>
            <person name="LaButti K."/>
            <person name="Andreopoulos B."/>
            <person name="Lipzen A."/>
            <person name="Chen C."/>
            <person name="Yan M."/>
            <person name="Daum C."/>
            <person name="Ng V."/>
            <person name="Clum A."/>
            <person name="Steindorff A."/>
            <person name="Ohm R.A."/>
            <person name="Martin F."/>
            <person name="Silar P."/>
            <person name="Natvig D.O."/>
            <person name="Lalanne C."/>
            <person name="Gautier V."/>
            <person name="Ament-Velasquez S.L."/>
            <person name="Kruys A."/>
            <person name="Hutchinson M.I."/>
            <person name="Powell A.J."/>
            <person name="Barry K."/>
            <person name="Miller A.N."/>
            <person name="Grigoriev I.V."/>
            <person name="Debuchy R."/>
            <person name="Gladieux P."/>
            <person name="Hiltunen Thoren M."/>
            <person name="Johannesson H."/>
        </authorList>
    </citation>
    <scope>NUCLEOTIDE SEQUENCE</scope>
    <source>
        <strain evidence="2">CBS 560.94</strain>
    </source>
</reference>
<dbReference type="RefSeq" id="XP_062681121.1">
    <property type="nucleotide sequence ID" value="XM_062825665.1"/>
</dbReference>
<evidence type="ECO:0000313" key="2">
    <source>
        <dbReference type="EMBL" id="KAK3343328.1"/>
    </source>
</evidence>
<accession>A0AAE0JEF1</accession>
<comment type="caution">
    <text evidence="2">The sequence shown here is derived from an EMBL/GenBank/DDBJ whole genome shotgun (WGS) entry which is preliminary data.</text>
</comment>
<dbReference type="EMBL" id="JAUEPP010000005">
    <property type="protein sequence ID" value="KAK3343328.1"/>
    <property type="molecule type" value="Genomic_DNA"/>
</dbReference>
<dbReference type="Proteomes" id="UP001278500">
    <property type="component" value="Unassembled WGS sequence"/>
</dbReference>
<feature type="region of interest" description="Disordered" evidence="1">
    <location>
        <begin position="61"/>
        <end position="82"/>
    </location>
</feature>
<name>A0AAE0JEF1_9PEZI</name>
<organism evidence="2 3">
    <name type="scientific">Neurospora tetraspora</name>
    <dbReference type="NCBI Taxonomy" id="94610"/>
    <lineage>
        <taxon>Eukaryota</taxon>
        <taxon>Fungi</taxon>
        <taxon>Dikarya</taxon>
        <taxon>Ascomycota</taxon>
        <taxon>Pezizomycotina</taxon>
        <taxon>Sordariomycetes</taxon>
        <taxon>Sordariomycetidae</taxon>
        <taxon>Sordariales</taxon>
        <taxon>Sordariaceae</taxon>
        <taxon>Neurospora</taxon>
    </lineage>
</organism>
<protein>
    <submittedName>
        <fullName evidence="2">Uncharacterized protein</fullName>
    </submittedName>
</protein>
<evidence type="ECO:0000256" key="1">
    <source>
        <dbReference type="SAM" id="MobiDB-lite"/>
    </source>
</evidence>
<dbReference type="AlphaFoldDB" id="A0AAE0JEF1"/>
<proteinExistence type="predicted"/>
<gene>
    <name evidence="2" type="ORF">B0H65DRAFT_444050</name>
</gene>
<dbReference type="GeneID" id="87862819"/>